<dbReference type="InterPro" id="IPR017946">
    <property type="entry name" value="PLC-like_Pdiesterase_TIM-brl"/>
</dbReference>
<dbReference type="EMBL" id="BAAAUV010000025">
    <property type="protein sequence ID" value="GAA3233494.1"/>
    <property type="molecule type" value="Genomic_DNA"/>
</dbReference>
<gene>
    <name evidence="3" type="ORF">GCM10010468_66060</name>
</gene>
<dbReference type="GO" id="GO:0016787">
    <property type="term" value="F:hydrolase activity"/>
    <property type="evidence" value="ECO:0007669"/>
    <property type="project" value="UniProtKB-KW"/>
</dbReference>
<feature type="domain" description="GP-PDE" evidence="2">
    <location>
        <begin position="40"/>
        <end position="284"/>
    </location>
</feature>
<dbReference type="Gene3D" id="3.20.20.190">
    <property type="entry name" value="Phosphatidylinositol (PI) phosphodiesterase"/>
    <property type="match status" value="1"/>
</dbReference>
<feature type="signal peptide" evidence="1">
    <location>
        <begin position="1"/>
        <end position="23"/>
    </location>
</feature>
<reference evidence="4" key="1">
    <citation type="journal article" date="2019" name="Int. J. Syst. Evol. Microbiol.">
        <title>The Global Catalogue of Microorganisms (GCM) 10K type strain sequencing project: providing services to taxonomists for standard genome sequencing and annotation.</title>
        <authorList>
            <consortium name="The Broad Institute Genomics Platform"/>
            <consortium name="The Broad Institute Genome Sequencing Center for Infectious Disease"/>
            <person name="Wu L."/>
            <person name="Ma J."/>
        </authorList>
    </citation>
    <scope>NUCLEOTIDE SEQUENCE [LARGE SCALE GENOMIC DNA]</scope>
    <source>
        <strain evidence="4">JCM 9377</strain>
    </source>
</reference>
<sequence length="287" mass="32189">MHRLGAVILASALVLVLPVPARAAVVPPAAGAPARLGGPVVSIAHRGASAYAPENTLASFRLAARMGADVTELDVQQTRDHKLVVVHDETLKRTTNVEKVYPKLKPWRVKDLTLKQIKKLDAGSWFGRTYKGERIPTLAQALRTVADSGTGMLLELKRPDLYPGMTDRVIATIKTDPRWRDSDRLTVQSFSWRYLKPVHERLRSARTAALGKPRADQLFGLRWYADAVHPDHRTVTPEYAREVHSQWMDLYAYTINDRATMRRMISYGVDGIVTNRPDVLARTLRRG</sequence>
<dbReference type="InterPro" id="IPR030395">
    <property type="entry name" value="GP_PDE_dom"/>
</dbReference>
<dbReference type="PANTHER" id="PTHR46211">
    <property type="entry name" value="GLYCEROPHOSPHORYL DIESTER PHOSPHODIESTERASE"/>
    <property type="match status" value="1"/>
</dbReference>
<name>A0ABP6QKP2_9ACTN</name>
<evidence type="ECO:0000313" key="3">
    <source>
        <dbReference type="EMBL" id="GAA3233494.1"/>
    </source>
</evidence>
<proteinExistence type="predicted"/>
<evidence type="ECO:0000313" key="4">
    <source>
        <dbReference type="Proteomes" id="UP001501237"/>
    </source>
</evidence>
<dbReference type="SUPFAM" id="SSF51695">
    <property type="entry name" value="PLC-like phosphodiesterases"/>
    <property type="match status" value="1"/>
</dbReference>
<dbReference type="PROSITE" id="PS51704">
    <property type="entry name" value="GP_PDE"/>
    <property type="match status" value="1"/>
</dbReference>
<keyword evidence="1" id="KW-0732">Signal</keyword>
<accession>A0ABP6QKP2</accession>
<dbReference type="PANTHER" id="PTHR46211:SF1">
    <property type="entry name" value="GLYCEROPHOSPHODIESTER PHOSPHODIESTERASE, CYTOPLASMIC"/>
    <property type="match status" value="1"/>
</dbReference>
<comment type="caution">
    <text evidence="3">The sequence shown here is derived from an EMBL/GenBank/DDBJ whole genome shotgun (WGS) entry which is preliminary data.</text>
</comment>
<organism evidence="3 4">
    <name type="scientific">Actinocorallia longicatena</name>
    <dbReference type="NCBI Taxonomy" id="111803"/>
    <lineage>
        <taxon>Bacteria</taxon>
        <taxon>Bacillati</taxon>
        <taxon>Actinomycetota</taxon>
        <taxon>Actinomycetes</taxon>
        <taxon>Streptosporangiales</taxon>
        <taxon>Thermomonosporaceae</taxon>
        <taxon>Actinocorallia</taxon>
    </lineage>
</organism>
<dbReference type="Pfam" id="PF03009">
    <property type="entry name" value="GDPD"/>
    <property type="match status" value="1"/>
</dbReference>
<dbReference type="RefSeq" id="WP_344836177.1">
    <property type="nucleotide sequence ID" value="NZ_BAAAUV010000025.1"/>
</dbReference>
<evidence type="ECO:0000256" key="1">
    <source>
        <dbReference type="SAM" id="SignalP"/>
    </source>
</evidence>
<keyword evidence="4" id="KW-1185">Reference proteome</keyword>
<feature type="chain" id="PRO_5047161509" evidence="1">
    <location>
        <begin position="24"/>
        <end position="287"/>
    </location>
</feature>
<dbReference type="Proteomes" id="UP001501237">
    <property type="component" value="Unassembled WGS sequence"/>
</dbReference>
<keyword evidence="3" id="KW-0378">Hydrolase</keyword>
<evidence type="ECO:0000259" key="2">
    <source>
        <dbReference type="PROSITE" id="PS51704"/>
    </source>
</evidence>
<protein>
    <submittedName>
        <fullName evidence="3">Hydrolase</fullName>
    </submittedName>
</protein>